<dbReference type="EMBL" id="CP003014">
    <property type="protein sequence ID" value="AEO71906.1"/>
    <property type="molecule type" value="Genomic_DNA"/>
</dbReference>
<keyword evidence="7" id="KW-1015">Disulfide bond</keyword>
<dbReference type="InterPro" id="IPR008427">
    <property type="entry name" value="Extracellular_membr_CFEM_dom"/>
</dbReference>
<evidence type="ECO:0000256" key="6">
    <source>
        <dbReference type="ARBA" id="ARBA00022729"/>
    </source>
</evidence>
<keyword evidence="5" id="KW-0336">GPI-anchor</keyword>
<feature type="signal peptide" evidence="10">
    <location>
        <begin position="1"/>
        <end position="18"/>
    </location>
</feature>
<keyword evidence="8" id="KW-0449">Lipoprotein</keyword>
<dbReference type="AlphaFoldDB" id="G2RGL7"/>
<sequence length="107" mass="10490">MAARLAAALLAVCAAARGITEPLSAITPGPVSAEDCPLTASMPGCGLPCLISAANAVGCNDILDLECQCSSQTLIRDSASSCVLASCGEQVGTTVESVASAICSQCA</sequence>
<keyword evidence="9" id="KW-0479">Metal-binding</keyword>
<dbReference type="RefSeq" id="XP_003658242.1">
    <property type="nucleotide sequence ID" value="XM_003658194.1"/>
</dbReference>
<evidence type="ECO:0000256" key="7">
    <source>
        <dbReference type="ARBA" id="ARBA00023157"/>
    </source>
</evidence>
<comment type="subcellular location">
    <subcellularLocation>
        <location evidence="1">Membrane</location>
        <topology evidence="1">Lipid-anchor</topology>
        <topology evidence="1">GPI-anchor</topology>
    </subcellularLocation>
    <subcellularLocation>
        <location evidence="2">Secreted</location>
    </subcellularLocation>
</comment>
<dbReference type="STRING" id="578455.G2RGL7"/>
<accession>G2RGL7</accession>
<keyword evidence="4" id="KW-0964">Secreted</keyword>
<comment type="caution">
    <text evidence="9">Lacks conserved residue(s) required for the propagation of feature annotation.</text>
</comment>
<dbReference type="KEGG" id="ttt:THITE_2124787"/>
<dbReference type="Proteomes" id="UP000008181">
    <property type="component" value="Chromosome 6"/>
</dbReference>
<feature type="domain" description="CFEM" evidence="11">
    <location>
        <begin position="17"/>
        <end position="107"/>
    </location>
</feature>
<dbReference type="OrthoDB" id="3767534at2759"/>
<keyword evidence="13" id="KW-1185">Reference proteome</keyword>
<proteinExistence type="inferred from homology"/>
<keyword evidence="6 10" id="KW-0732">Signal</keyword>
<evidence type="ECO:0000313" key="12">
    <source>
        <dbReference type="EMBL" id="AEO71906.1"/>
    </source>
</evidence>
<organism evidence="12 13">
    <name type="scientific">Thermothielavioides terrestris (strain ATCC 38088 / NRRL 8126)</name>
    <name type="common">Thielavia terrestris</name>
    <dbReference type="NCBI Taxonomy" id="578455"/>
    <lineage>
        <taxon>Eukaryota</taxon>
        <taxon>Fungi</taxon>
        <taxon>Dikarya</taxon>
        <taxon>Ascomycota</taxon>
        <taxon>Pezizomycotina</taxon>
        <taxon>Sordariomycetes</taxon>
        <taxon>Sordariomycetidae</taxon>
        <taxon>Sordariales</taxon>
        <taxon>Chaetomiaceae</taxon>
        <taxon>Thermothielavioides</taxon>
        <taxon>Thermothielavioides terrestris</taxon>
    </lineage>
</organism>
<reference evidence="12 13" key="1">
    <citation type="journal article" date="2011" name="Nat. Biotechnol.">
        <title>Comparative genomic analysis of the thermophilic biomass-degrading fungi Myceliophthora thermophila and Thielavia terrestris.</title>
        <authorList>
            <person name="Berka R.M."/>
            <person name="Grigoriev I.V."/>
            <person name="Otillar R."/>
            <person name="Salamov A."/>
            <person name="Grimwood J."/>
            <person name="Reid I."/>
            <person name="Ishmael N."/>
            <person name="John T."/>
            <person name="Darmond C."/>
            <person name="Moisan M.-C."/>
            <person name="Henrissat B."/>
            <person name="Coutinho P.M."/>
            <person name="Lombard V."/>
            <person name="Natvig D.O."/>
            <person name="Lindquist E."/>
            <person name="Schmutz J."/>
            <person name="Lucas S."/>
            <person name="Harris P."/>
            <person name="Powlowski J."/>
            <person name="Bellemare A."/>
            <person name="Taylor D."/>
            <person name="Butler G."/>
            <person name="de Vries R.P."/>
            <person name="Allijn I.E."/>
            <person name="van den Brink J."/>
            <person name="Ushinsky S."/>
            <person name="Storms R."/>
            <person name="Powell A.J."/>
            <person name="Paulsen I.T."/>
            <person name="Elbourne L.D.H."/>
            <person name="Baker S.E."/>
            <person name="Magnuson J."/>
            <person name="LaBoissiere S."/>
            <person name="Clutterbuck A.J."/>
            <person name="Martinez D."/>
            <person name="Wogulis M."/>
            <person name="de Leon A.L."/>
            <person name="Rey M.W."/>
            <person name="Tsang A."/>
        </authorList>
    </citation>
    <scope>NUCLEOTIDE SEQUENCE [LARGE SCALE GENOMIC DNA]</scope>
    <source>
        <strain evidence="13">ATCC 38088 / NRRL 8126</strain>
    </source>
</reference>
<dbReference type="GO" id="GO:0046872">
    <property type="term" value="F:metal ion binding"/>
    <property type="evidence" value="ECO:0007669"/>
    <property type="project" value="UniProtKB-UniRule"/>
</dbReference>
<dbReference type="Pfam" id="PF05730">
    <property type="entry name" value="CFEM"/>
    <property type="match status" value="1"/>
</dbReference>
<evidence type="ECO:0000256" key="9">
    <source>
        <dbReference type="PROSITE-ProRule" id="PRU01356"/>
    </source>
</evidence>
<evidence type="ECO:0000256" key="3">
    <source>
        <dbReference type="ARBA" id="ARBA00010031"/>
    </source>
</evidence>
<dbReference type="GO" id="GO:0098552">
    <property type="term" value="C:side of membrane"/>
    <property type="evidence" value="ECO:0007669"/>
    <property type="project" value="UniProtKB-KW"/>
</dbReference>
<feature type="binding site" description="axial binding residue" evidence="9">
    <location>
        <position position="64"/>
    </location>
    <ligand>
        <name>heme</name>
        <dbReference type="ChEBI" id="CHEBI:30413"/>
    </ligand>
    <ligandPart>
        <name>Fe</name>
        <dbReference type="ChEBI" id="CHEBI:18248"/>
    </ligandPart>
</feature>
<evidence type="ECO:0000256" key="2">
    <source>
        <dbReference type="ARBA" id="ARBA00004613"/>
    </source>
</evidence>
<evidence type="ECO:0000259" key="11">
    <source>
        <dbReference type="PROSITE" id="PS52012"/>
    </source>
</evidence>
<name>G2RGL7_THETT</name>
<evidence type="ECO:0000256" key="10">
    <source>
        <dbReference type="SAM" id="SignalP"/>
    </source>
</evidence>
<dbReference type="GeneID" id="11523352"/>
<dbReference type="HOGENOM" id="CLU_2211786_0_0_1"/>
<evidence type="ECO:0000313" key="13">
    <source>
        <dbReference type="Proteomes" id="UP000008181"/>
    </source>
</evidence>
<evidence type="ECO:0000256" key="5">
    <source>
        <dbReference type="ARBA" id="ARBA00022622"/>
    </source>
</evidence>
<dbReference type="GO" id="GO:0005576">
    <property type="term" value="C:extracellular region"/>
    <property type="evidence" value="ECO:0007669"/>
    <property type="project" value="UniProtKB-SubCell"/>
</dbReference>
<dbReference type="PROSITE" id="PS52012">
    <property type="entry name" value="CFEM"/>
    <property type="match status" value="1"/>
</dbReference>
<gene>
    <name evidence="12" type="ORF">THITE_2124787</name>
</gene>
<feature type="chain" id="PRO_5003437216" description="CFEM domain-containing protein" evidence="10">
    <location>
        <begin position="19"/>
        <end position="107"/>
    </location>
</feature>
<keyword evidence="5" id="KW-0472">Membrane</keyword>
<evidence type="ECO:0000256" key="8">
    <source>
        <dbReference type="ARBA" id="ARBA00023288"/>
    </source>
</evidence>
<protein>
    <recommendedName>
        <fullName evidence="11">CFEM domain-containing protein</fullName>
    </recommendedName>
</protein>
<comment type="similarity">
    <text evidence="3">Belongs to the RBT5 family.</text>
</comment>
<keyword evidence="9" id="KW-0408">Iron</keyword>
<keyword evidence="9" id="KW-0349">Heme</keyword>
<evidence type="ECO:0000256" key="1">
    <source>
        <dbReference type="ARBA" id="ARBA00004589"/>
    </source>
</evidence>
<evidence type="ECO:0000256" key="4">
    <source>
        <dbReference type="ARBA" id="ARBA00022525"/>
    </source>
</evidence>
<keyword evidence="5" id="KW-0325">Glycoprotein</keyword>